<proteinExistence type="predicted"/>
<keyword evidence="2" id="KW-0808">Transferase</keyword>
<evidence type="ECO:0000256" key="2">
    <source>
        <dbReference type="ARBA" id="ARBA00022679"/>
    </source>
</evidence>
<feature type="domain" description="O-methyltransferase dimerisation" evidence="6">
    <location>
        <begin position="10"/>
        <end position="82"/>
    </location>
</feature>
<dbReference type="GO" id="GO:0008171">
    <property type="term" value="F:O-methyltransferase activity"/>
    <property type="evidence" value="ECO:0007669"/>
    <property type="project" value="InterPro"/>
</dbReference>
<evidence type="ECO:0000259" key="5">
    <source>
        <dbReference type="Pfam" id="PF00891"/>
    </source>
</evidence>
<dbReference type="Proteomes" id="UP000013911">
    <property type="component" value="Unassembled WGS sequence"/>
</dbReference>
<feature type="active site" description="Proton acceptor" evidence="4">
    <location>
        <position position="243"/>
    </location>
</feature>
<dbReference type="InterPro" id="IPR029063">
    <property type="entry name" value="SAM-dependent_MTases_sf"/>
</dbReference>
<dbReference type="PANTHER" id="PTHR43712:SF2">
    <property type="entry name" value="O-METHYLTRANSFERASE CICE"/>
    <property type="match status" value="1"/>
</dbReference>
<dbReference type="InterPro" id="IPR036390">
    <property type="entry name" value="WH_DNA-bd_sf"/>
</dbReference>
<dbReference type="Gene3D" id="3.40.50.150">
    <property type="entry name" value="Vaccinia Virus protein VP39"/>
    <property type="match status" value="1"/>
</dbReference>
<dbReference type="PANTHER" id="PTHR43712">
    <property type="entry name" value="PUTATIVE (AFU_ORTHOLOGUE AFUA_4G14580)-RELATED"/>
    <property type="match status" value="1"/>
</dbReference>
<name>R7ZIG1_LYSSH</name>
<dbReference type="Gene3D" id="1.10.10.10">
    <property type="entry name" value="Winged helix-like DNA-binding domain superfamily/Winged helix DNA-binding domain"/>
    <property type="match status" value="1"/>
</dbReference>
<comment type="caution">
    <text evidence="7">The sequence shown here is derived from an EMBL/GenBank/DDBJ whole genome shotgun (WGS) entry which is preliminary data.</text>
</comment>
<dbReference type="SUPFAM" id="SSF46785">
    <property type="entry name" value="Winged helix' DNA-binding domain"/>
    <property type="match status" value="1"/>
</dbReference>
<protein>
    <submittedName>
        <fullName evidence="7">Uncharacterized protein</fullName>
    </submittedName>
</protein>
<dbReference type="eggNOG" id="COG2226">
    <property type="taxonomic scope" value="Bacteria"/>
</dbReference>
<dbReference type="SUPFAM" id="SSF53335">
    <property type="entry name" value="S-adenosyl-L-methionine-dependent methyltransferases"/>
    <property type="match status" value="1"/>
</dbReference>
<evidence type="ECO:0000313" key="8">
    <source>
        <dbReference type="Proteomes" id="UP000013911"/>
    </source>
</evidence>
<dbReference type="PATRIC" id="fig|1285586.5.peg.896"/>
<dbReference type="InterPro" id="IPR001077">
    <property type="entry name" value="COMT_C"/>
</dbReference>
<dbReference type="AlphaFoldDB" id="R7ZIG1"/>
<dbReference type="Pfam" id="PF08100">
    <property type="entry name" value="Dimerisation"/>
    <property type="match status" value="1"/>
</dbReference>
<evidence type="ECO:0000256" key="1">
    <source>
        <dbReference type="ARBA" id="ARBA00022603"/>
    </source>
</evidence>
<evidence type="ECO:0000256" key="3">
    <source>
        <dbReference type="ARBA" id="ARBA00022691"/>
    </source>
</evidence>
<feature type="domain" description="O-methyltransferase C-terminal" evidence="5">
    <location>
        <begin position="125"/>
        <end position="312"/>
    </location>
</feature>
<dbReference type="GO" id="GO:0032259">
    <property type="term" value="P:methylation"/>
    <property type="evidence" value="ECO:0007669"/>
    <property type="project" value="UniProtKB-KW"/>
</dbReference>
<dbReference type="InterPro" id="IPR012967">
    <property type="entry name" value="COMT_dimerisation"/>
</dbReference>
<gene>
    <name evidence="7" type="ORF">H131_04424</name>
</gene>
<dbReference type="PIRSF" id="PIRSF005739">
    <property type="entry name" value="O-mtase"/>
    <property type="match status" value="1"/>
</dbReference>
<dbReference type="Pfam" id="PF00891">
    <property type="entry name" value="Methyltransf_2"/>
    <property type="match status" value="1"/>
</dbReference>
<dbReference type="PROSITE" id="PS51683">
    <property type="entry name" value="SAM_OMT_II"/>
    <property type="match status" value="1"/>
</dbReference>
<organism evidence="7 8">
    <name type="scientific">Lysinibacillus sphaericus OT4b.31</name>
    <dbReference type="NCBI Taxonomy" id="1285586"/>
    <lineage>
        <taxon>Bacteria</taxon>
        <taxon>Bacillati</taxon>
        <taxon>Bacillota</taxon>
        <taxon>Bacilli</taxon>
        <taxon>Bacillales</taxon>
        <taxon>Bacillaceae</taxon>
        <taxon>Lysinibacillus</taxon>
    </lineage>
</organism>
<dbReference type="CDD" id="cd02440">
    <property type="entry name" value="AdoMet_MTases"/>
    <property type="match status" value="1"/>
</dbReference>
<dbReference type="HOGENOM" id="CLU_005533_12_0_9"/>
<evidence type="ECO:0000256" key="4">
    <source>
        <dbReference type="PIRSR" id="PIRSR005739-1"/>
    </source>
</evidence>
<reference evidence="7 8" key="1">
    <citation type="submission" date="2013-04" db="EMBL/GenBank/DDBJ databases">
        <title>Draft genome of the heavy metal tolerant bacterium Lysinibacillus sphaericus strain OT4b.31.</title>
        <authorList>
            <person name="Pena-Montenegro T.D."/>
            <person name="Dussan J."/>
        </authorList>
    </citation>
    <scope>NUCLEOTIDE SEQUENCE [LARGE SCALE GENOMIC DNA]</scope>
    <source>
        <strain evidence="7 8">OT4b.31</strain>
    </source>
</reference>
<dbReference type="EMBL" id="AQPX01000008">
    <property type="protein sequence ID" value="EON73880.1"/>
    <property type="molecule type" value="Genomic_DNA"/>
</dbReference>
<dbReference type="InterPro" id="IPR016461">
    <property type="entry name" value="COMT-like"/>
</dbReference>
<dbReference type="RefSeq" id="WP_010857849.1">
    <property type="nucleotide sequence ID" value="NZ_KB933398.1"/>
</dbReference>
<keyword evidence="3" id="KW-0949">S-adenosyl-L-methionine</keyword>
<accession>R7ZIG1</accession>
<sequence length="351" mass="40791">MDVEKIKIINMIQGYSQSYIVYSSVELGIFNTLFTQSMTNQQLAKELHLSASLLERFMKVLMAMDLVHKEDDCYQLTSLGKKLSGNSEETMEPIILFNGRICMKAWGFFHEGLSMNKSPIELMEGEAFFDSNVDSDHRLTTFNQMMRQSSMHLNLDILFQTRNVEEIKQIVDIGGGAGDVIVQLLTGFRFAEGIILDKDYIREEAERTIRTHDLESRCRFEEGDFFLPIEQKSDAYILSRILHDWDDDHVRAILRNIAEVMTDKNVLFIIEKLLPEKVTKQTLPAFLGDMHIWALCNGKERTEREFEELLQQENLYIARKHLLDTDTVILEVRKNVQHTDRRYDYEVCGAL</sequence>
<dbReference type="GO" id="GO:0046983">
    <property type="term" value="F:protein dimerization activity"/>
    <property type="evidence" value="ECO:0007669"/>
    <property type="project" value="InterPro"/>
</dbReference>
<keyword evidence="1" id="KW-0489">Methyltransferase</keyword>
<evidence type="ECO:0000313" key="7">
    <source>
        <dbReference type="EMBL" id="EON73880.1"/>
    </source>
</evidence>
<evidence type="ECO:0000259" key="6">
    <source>
        <dbReference type="Pfam" id="PF08100"/>
    </source>
</evidence>
<dbReference type="InterPro" id="IPR036388">
    <property type="entry name" value="WH-like_DNA-bd_sf"/>
</dbReference>